<keyword evidence="2" id="KW-1133">Transmembrane helix</keyword>
<feature type="transmembrane region" description="Helical" evidence="2">
    <location>
        <begin position="140"/>
        <end position="162"/>
    </location>
</feature>
<feature type="transmembrane region" description="Helical" evidence="2">
    <location>
        <begin position="63"/>
        <end position="83"/>
    </location>
</feature>
<sequence length="254" mass="27572">MFEETGSQTMDTNQPIDAPTGSATDTGERGGGLKGWISWIVILSFFGGLIAGTSLMFKERWDQALQFWLLGTVAGVVAGISLVRTRKPVNGPRAPQGQGSRPAGSTYRATRLYNHVFLWMNVVIAAQCLSGLILPVDRKLSCVSIFGSVFAMLFVAMVIYCVRSKHWMGALAFLILLLLVLNALGTGWFGWPFLPSSIGIMWLVRIVMVAVVLAAAAMLPVYKSNQGLYKSTHIARAYLGIVIGIVGFAVTWLI</sequence>
<dbReference type="RefSeq" id="WP_114044361.1">
    <property type="nucleotide sequence ID" value="NZ_CP025198.1"/>
</dbReference>
<evidence type="ECO:0000256" key="2">
    <source>
        <dbReference type="SAM" id="Phobius"/>
    </source>
</evidence>
<proteinExistence type="predicted"/>
<organism evidence="3 4">
    <name type="scientific">Acidipropionibacterium virtanenii</name>
    <dbReference type="NCBI Taxonomy" id="2057246"/>
    <lineage>
        <taxon>Bacteria</taxon>
        <taxon>Bacillati</taxon>
        <taxon>Actinomycetota</taxon>
        <taxon>Actinomycetes</taxon>
        <taxon>Propionibacteriales</taxon>
        <taxon>Propionibacteriaceae</taxon>
        <taxon>Acidipropionibacterium</taxon>
    </lineage>
</organism>
<dbReference type="EMBL" id="CP025198">
    <property type="protein sequence ID" value="AXE38337.1"/>
    <property type="molecule type" value="Genomic_DNA"/>
</dbReference>
<reference evidence="3 4" key="1">
    <citation type="submission" date="2017-12" db="EMBL/GenBank/DDBJ databases">
        <title>The whole genome sequence of the Acidipropionibacterium virtanenii sp. nov. type strain JS278.</title>
        <authorList>
            <person name="Laine P."/>
            <person name="Deptula P."/>
            <person name="Varmanen P."/>
            <person name="Auvinen P."/>
        </authorList>
    </citation>
    <scope>NUCLEOTIDE SEQUENCE [LARGE SCALE GENOMIC DNA]</scope>
    <source>
        <strain evidence="3 4">JS278</strain>
    </source>
</reference>
<dbReference type="Proteomes" id="UP000251995">
    <property type="component" value="Chromosome"/>
</dbReference>
<keyword evidence="4" id="KW-1185">Reference proteome</keyword>
<accession>A0A344UST9</accession>
<gene>
    <name evidence="3" type="ORF">JS278_01157</name>
</gene>
<evidence type="ECO:0000313" key="3">
    <source>
        <dbReference type="EMBL" id="AXE38337.1"/>
    </source>
</evidence>
<protein>
    <submittedName>
        <fullName evidence="3">Uncharacterized protein</fullName>
    </submittedName>
</protein>
<keyword evidence="2" id="KW-0812">Transmembrane</keyword>
<feature type="region of interest" description="Disordered" evidence="1">
    <location>
        <begin position="1"/>
        <end position="28"/>
    </location>
</feature>
<keyword evidence="2" id="KW-0472">Membrane</keyword>
<dbReference type="KEGG" id="acij:JS278_01157"/>
<name>A0A344UST9_9ACTN</name>
<evidence type="ECO:0000313" key="4">
    <source>
        <dbReference type="Proteomes" id="UP000251995"/>
    </source>
</evidence>
<evidence type="ECO:0000256" key="1">
    <source>
        <dbReference type="SAM" id="MobiDB-lite"/>
    </source>
</evidence>
<feature type="compositionally biased region" description="Polar residues" evidence="1">
    <location>
        <begin position="1"/>
        <end position="25"/>
    </location>
</feature>
<feature type="transmembrane region" description="Helical" evidence="2">
    <location>
        <begin position="234"/>
        <end position="253"/>
    </location>
</feature>
<dbReference type="AlphaFoldDB" id="A0A344UST9"/>
<feature type="transmembrane region" description="Helical" evidence="2">
    <location>
        <begin position="200"/>
        <end position="222"/>
    </location>
</feature>
<feature type="transmembrane region" description="Helical" evidence="2">
    <location>
        <begin position="116"/>
        <end position="134"/>
    </location>
</feature>
<feature type="transmembrane region" description="Helical" evidence="2">
    <location>
        <begin position="169"/>
        <end position="194"/>
    </location>
</feature>
<feature type="transmembrane region" description="Helical" evidence="2">
    <location>
        <begin position="36"/>
        <end position="57"/>
    </location>
</feature>